<evidence type="ECO:0000313" key="3">
    <source>
        <dbReference type="Proteomes" id="UP001500994"/>
    </source>
</evidence>
<name>A0ABN3R8T2_9ACTN</name>
<comment type="caution">
    <text evidence="2">The sequence shown here is derived from an EMBL/GenBank/DDBJ whole genome shotgun (WGS) entry which is preliminary data.</text>
</comment>
<gene>
    <name evidence="2" type="ORF">GCM10009864_05980</name>
</gene>
<feature type="region of interest" description="Disordered" evidence="1">
    <location>
        <begin position="1"/>
        <end position="109"/>
    </location>
</feature>
<reference evidence="2 3" key="1">
    <citation type="journal article" date="2019" name="Int. J. Syst. Evol. Microbiol.">
        <title>The Global Catalogue of Microorganisms (GCM) 10K type strain sequencing project: providing services to taxonomists for standard genome sequencing and annotation.</title>
        <authorList>
            <consortium name="The Broad Institute Genomics Platform"/>
            <consortium name="The Broad Institute Genome Sequencing Center for Infectious Disease"/>
            <person name="Wu L."/>
            <person name="Ma J."/>
        </authorList>
    </citation>
    <scope>NUCLEOTIDE SEQUENCE [LARGE SCALE GENOMIC DNA]</scope>
    <source>
        <strain evidence="2 3">JCM 16374</strain>
    </source>
</reference>
<proteinExistence type="predicted"/>
<evidence type="ECO:0000256" key="1">
    <source>
        <dbReference type="SAM" id="MobiDB-lite"/>
    </source>
</evidence>
<accession>A0ABN3R8T2</accession>
<evidence type="ECO:0000313" key="2">
    <source>
        <dbReference type="EMBL" id="GAA2646336.1"/>
    </source>
</evidence>
<dbReference type="EMBL" id="BAAARK010000001">
    <property type="protein sequence ID" value="GAA2646336.1"/>
    <property type="molecule type" value="Genomic_DNA"/>
</dbReference>
<feature type="compositionally biased region" description="Basic and acidic residues" evidence="1">
    <location>
        <begin position="97"/>
        <end position="109"/>
    </location>
</feature>
<dbReference type="Proteomes" id="UP001500994">
    <property type="component" value="Unassembled WGS sequence"/>
</dbReference>
<keyword evidence="3" id="KW-1185">Reference proteome</keyword>
<feature type="compositionally biased region" description="Pro residues" evidence="1">
    <location>
        <begin position="54"/>
        <end position="64"/>
    </location>
</feature>
<protein>
    <submittedName>
        <fullName evidence="2">Uncharacterized protein</fullName>
    </submittedName>
</protein>
<sequence>MHLAAMQQDARRGEEGAKGPNGNTLTVSDKRDGPFPADPGRRAGRSTAPGTASTPPPRGPPHVTTPPDSRWCARRAPSRCPIASWERQWPTRSTGGRTEKRDGATRVER</sequence>
<organism evidence="2 3">
    <name type="scientific">Streptomyces lunalinharesii</name>
    <dbReference type="NCBI Taxonomy" id="333384"/>
    <lineage>
        <taxon>Bacteria</taxon>
        <taxon>Bacillati</taxon>
        <taxon>Actinomycetota</taxon>
        <taxon>Actinomycetes</taxon>
        <taxon>Kitasatosporales</taxon>
        <taxon>Streptomycetaceae</taxon>
        <taxon>Streptomyces</taxon>
    </lineage>
</organism>